<evidence type="ECO:0000256" key="4">
    <source>
        <dbReference type="ARBA" id="ARBA00022676"/>
    </source>
</evidence>
<dbReference type="HAMAP" id="MF_01628">
    <property type="entry name" value="Thymid_phosp"/>
    <property type="match status" value="1"/>
</dbReference>
<accession>A0A432XRY4</accession>
<dbReference type="Pfam" id="PF00591">
    <property type="entry name" value="Glycos_transf_3"/>
    <property type="match status" value="1"/>
</dbReference>
<dbReference type="Gene3D" id="1.20.970.10">
    <property type="entry name" value="Transferase, Pyrimidine Nucleoside Phosphorylase, Chain C"/>
    <property type="match status" value="1"/>
</dbReference>
<dbReference type="NCBIfam" id="TIGR02643">
    <property type="entry name" value="T_phosphoryl"/>
    <property type="match status" value="1"/>
</dbReference>
<evidence type="ECO:0000256" key="5">
    <source>
        <dbReference type="ARBA" id="ARBA00022679"/>
    </source>
</evidence>
<dbReference type="UniPathway" id="UPA00578">
    <property type="reaction ID" value="UER00638"/>
</dbReference>
<dbReference type="Proteomes" id="UP000287198">
    <property type="component" value="Unassembled WGS sequence"/>
</dbReference>
<dbReference type="Pfam" id="PF02885">
    <property type="entry name" value="Glycos_trans_3N"/>
    <property type="match status" value="1"/>
</dbReference>
<comment type="subunit">
    <text evidence="2 7">Homodimer.</text>
</comment>
<dbReference type="SUPFAM" id="SSF52418">
    <property type="entry name" value="Nucleoside phosphorylase/phosphoribosyltransferase catalytic domain"/>
    <property type="match status" value="1"/>
</dbReference>
<dbReference type="NCBIfam" id="NF004490">
    <property type="entry name" value="PRK05820.1"/>
    <property type="match status" value="1"/>
</dbReference>
<dbReference type="Pfam" id="PF07831">
    <property type="entry name" value="PYNP_C"/>
    <property type="match status" value="1"/>
</dbReference>
<dbReference type="PIRSF" id="PIRSF000478">
    <property type="entry name" value="TP_PyNP"/>
    <property type="match status" value="1"/>
</dbReference>
<keyword evidence="5 7" id="KW-0808">Transferase</keyword>
<comment type="catalytic activity">
    <reaction evidence="6 7">
        <text>thymidine + phosphate = 2-deoxy-alpha-D-ribose 1-phosphate + thymine</text>
        <dbReference type="Rhea" id="RHEA:16037"/>
        <dbReference type="ChEBI" id="CHEBI:17748"/>
        <dbReference type="ChEBI" id="CHEBI:17821"/>
        <dbReference type="ChEBI" id="CHEBI:43474"/>
        <dbReference type="ChEBI" id="CHEBI:57259"/>
        <dbReference type="EC" id="2.4.2.4"/>
    </reaction>
</comment>
<evidence type="ECO:0000256" key="7">
    <source>
        <dbReference type="HAMAP-Rule" id="MF_01628"/>
    </source>
</evidence>
<evidence type="ECO:0000259" key="8">
    <source>
        <dbReference type="SMART" id="SM00941"/>
    </source>
</evidence>
<comment type="pathway">
    <text evidence="7">Pyrimidine metabolism; dTMP biosynthesis via salvage pathway; dTMP from thymine: step 1/2.</text>
</comment>
<dbReference type="GO" id="GO:0046104">
    <property type="term" value="P:thymidine metabolic process"/>
    <property type="evidence" value="ECO:0007669"/>
    <property type="project" value="UniProtKB-UniRule"/>
</dbReference>
<dbReference type="SMART" id="SM00941">
    <property type="entry name" value="PYNP_C"/>
    <property type="match status" value="1"/>
</dbReference>
<dbReference type="Gene3D" id="3.40.1030.10">
    <property type="entry name" value="Nucleoside phosphorylase/phosphoribosyltransferase catalytic domain"/>
    <property type="match status" value="1"/>
</dbReference>
<dbReference type="InterPro" id="IPR000053">
    <property type="entry name" value="Thymidine/pyrmidine_PPase"/>
</dbReference>
<reference evidence="10" key="1">
    <citation type="journal article" date="2018" name="Front. Microbiol.">
        <title>Genome-Based Analysis Reveals the Taxonomy and Diversity of the Family Idiomarinaceae.</title>
        <authorList>
            <person name="Liu Y."/>
            <person name="Lai Q."/>
            <person name="Shao Z."/>
        </authorList>
    </citation>
    <scope>NUCLEOTIDE SEQUENCE [LARGE SCALE GENOMIC DNA]</scope>
    <source>
        <strain evidence="10">BH195</strain>
    </source>
</reference>
<proteinExistence type="inferred from homology"/>
<dbReference type="GO" id="GO:0005829">
    <property type="term" value="C:cytosol"/>
    <property type="evidence" value="ECO:0007669"/>
    <property type="project" value="TreeGrafter"/>
</dbReference>
<dbReference type="NCBIfam" id="TIGR02644">
    <property type="entry name" value="Y_phosphoryl"/>
    <property type="match status" value="1"/>
</dbReference>
<dbReference type="InterPro" id="IPR000312">
    <property type="entry name" value="Glycosyl_Trfase_fam3"/>
</dbReference>
<dbReference type="InterPro" id="IPR013102">
    <property type="entry name" value="PYNP_C"/>
</dbReference>
<evidence type="ECO:0000256" key="1">
    <source>
        <dbReference type="ARBA" id="ARBA00006915"/>
    </source>
</evidence>
<dbReference type="InterPro" id="IPR017459">
    <property type="entry name" value="Glycosyl_Trfase_fam3_N_dom"/>
</dbReference>
<gene>
    <name evidence="7 9" type="primary">deoA</name>
    <name evidence="9" type="ORF">CWI69_11740</name>
</gene>
<dbReference type="PANTHER" id="PTHR10515:SF0">
    <property type="entry name" value="THYMIDINE PHOSPHORYLASE"/>
    <property type="match status" value="1"/>
</dbReference>
<evidence type="ECO:0000256" key="2">
    <source>
        <dbReference type="ARBA" id="ARBA00011738"/>
    </source>
</evidence>
<evidence type="ECO:0000256" key="6">
    <source>
        <dbReference type="ARBA" id="ARBA00048550"/>
    </source>
</evidence>
<dbReference type="InterPro" id="IPR013465">
    <property type="entry name" value="Thymidine_Pase"/>
</dbReference>
<dbReference type="GO" id="GO:0004645">
    <property type="term" value="F:1,4-alpha-oligoglucan phosphorylase activity"/>
    <property type="evidence" value="ECO:0007669"/>
    <property type="project" value="InterPro"/>
</dbReference>
<organism evidence="9 10">
    <name type="scientific">Pseudidiomarina halophila</name>
    <dbReference type="NCBI Taxonomy" id="1449799"/>
    <lineage>
        <taxon>Bacteria</taxon>
        <taxon>Pseudomonadati</taxon>
        <taxon>Pseudomonadota</taxon>
        <taxon>Gammaproteobacteria</taxon>
        <taxon>Alteromonadales</taxon>
        <taxon>Idiomarinaceae</taxon>
        <taxon>Pseudidiomarina</taxon>
    </lineage>
</organism>
<name>A0A432XRY4_9GAMM</name>
<dbReference type="FunFam" id="3.40.1030.10:FF:000001">
    <property type="entry name" value="Thymidine phosphorylase"/>
    <property type="match status" value="1"/>
</dbReference>
<dbReference type="GO" id="GO:0006206">
    <property type="term" value="P:pyrimidine nucleobase metabolic process"/>
    <property type="evidence" value="ECO:0007669"/>
    <property type="project" value="InterPro"/>
</dbReference>
<dbReference type="EC" id="2.4.2.4" evidence="3 7"/>
<dbReference type="InterPro" id="IPR018090">
    <property type="entry name" value="Pyrmidine_PPas_bac/euk"/>
</dbReference>
<dbReference type="SUPFAM" id="SSF47648">
    <property type="entry name" value="Nucleoside phosphorylase/phosphoribosyltransferase N-terminal domain"/>
    <property type="match status" value="1"/>
</dbReference>
<protein>
    <recommendedName>
        <fullName evidence="3 7">Thymidine phosphorylase</fullName>
        <ecNumber evidence="3 7">2.4.2.4</ecNumber>
    </recommendedName>
    <alternativeName>
        <fullName evidence="7">TdRPase</fullName>
    </alternativeName>
</protein>
<feature type="domain" description="Pyrimidine nucleoside phosphorylase C-terminal" evidence="8">
    <location>
        <begin position="355"/>
        <end position="429"/>
    </location>
</feature>
<evidence type="ECO:0000256" key="3">
    <source>
        <dbReference type="ARBA" id="ARBA00011892"/>
    </source>
</evidence>
<dbReference type="Gene3D" id="3.90.1170.30">
    <property type="entry name" value="Pyrimidine nucleoside phosphorylase-like, C-terminal domain"/>
    <property type="match status" value="1"/>
</dbReference>
<comment type="similarity">
    <text evidence="1 7">Belongs to the thymidine/pyrimidine-nucleoside phosphorylase family.</text>
</comment>
<evidence type="ECO:0000313" key="9">
    <source>
        <dbReference type="EMBL" id="RUO51351.1"/>
    </source>
</evidence>
<dbReference type="InterPro" id="IPR036566">
    <property type="entry name" value="PYNP-like_C_sf"/>
</dbReference>
<dbReference type="PANTHER" id="PTHR10515">
    <property type="entry name" value="THYMIDINE PHOSPHORYLASE"/>
    <property type="match status" value="1"/>
</dbReference>
<dbReference type="InterPro" id="IPR036320">
    <property type="entry name" value="Glycosyl_Trfase_fam3_N_dom_sf"/>
</dbReference>
<dbReference type="OrthoDB" id="9763887at2"/>
<keyword evidence="10" id="KW-1185">Reference proteome</keyword>
<dbReference type="EMBL" id="PIPW01000005">
    <property type="protein sequence ID" value="RUO51351.1"/>
    <property type="molecule type" value="Genomic_DNA"/>
</dbReference>
<comment type="function">
    <text evidence="7">The enzymes which catalyze the reversible phosphorolysis of pyrimidine nucleosides are involved in the degradation of these compounds and in their utilization as carbon and energy sources, or in the rescue of pyrimidine bases for nucleotide synthesis.</text>
</comment>
<evidence type="ECO:0000313" key="10">
    <source>
        <dbReference type="Proteomes" id="UP000287198"/>
    </source>
</evidence>
<keyword evidence="4 7" id="KW-0328">Glycosyltransferase</keyword>
<comment type="caution">
    <text evidence="9">The sequence shown here is derived from an EMBL/GenBank/DDBJ whole genome shotgun (WGS) entry which is preliminary data.</text>
</comment>
<dbReference type="SUPFAM" id="SSF54680">
    <property type="entry name" value="Pyrimidine nucleoside phosphorylase C-terminal domain"/>
    <property type="match status" value="1"/>
</dbReference>
<dbReference type="GO" id="GO:0009032">
    <property type="term" value="F:thymidine phosphorylase activity"/>
    <property type="evidence" value="ECO:0007669"/>
    <property type="project" value="UniProtKB-UniRule"/>
</dbReference>
<dbReference type="RefSeq" id="WP_126764522.1">
    <property type="nucleotide sequence ID" value="NZ_JBHLTZ010000002.1"/>
</dbReference>
<sequence>MFLPQEIIRKKRDGGALSRAEIEFFVKGLTDQSISESQISALAMAIFFQGMSMDERVHLTEAMRDSGQVLQWQDLKLDGPVLDKHSTGGVGDVVSLMLGPIIAACGGYVPMISGRGLGHTGGTLDKMNAIPNYQTLPTDKQFRQVVADVGVAIIGQTGSLAPADKRFYATRDVTATVESIPLITASILSKKLAAGLDGLVLDVKAGNGAIMPTEQAAEELASSLVKVSQGAGLATSALITDMNQVLSFSAGNAVEVREAIRYLRGDLRAPRLHQVTVALAAEMLVLGKLAESLTTAEALVEKVLANGTAAEKFAQMVHALDGPGDILENYQQHLPLAKVAAPIYASAEQLTAGPWVSHIDTRQVGMAVVALGGGRRRSEDELDYSVGLDEIVGLGTKVDEQTPLAMVLAADEASWQAAAETVREAFSFSSQRSELPPAVYQRIGE</sequence>
<dbReference type="AlphaFoldDB" id="A0A432XRY4"/>
<dbReference type="InterPro" id="IPR035902">
    <property type="entry name" value="Nuc_phospho_transferase"/>
</dbReference>